<dbReference type="Pfam" id="PF00593">
    <property type="entry name" value="TonB_dep_Rec_b-barrel"/>
    <property type="match status" value="1"/>
</dbReference>
<keyword evidence="11 12" id="KW-0998">Cell outer membrane</keyword>
<dbReference type="Proteomes" id="UP001597062">
    <property type="component" value="Unassembled WGS sequence"/>
</dbReference>
<dbReference type="RefSeq" id="WP_386105721.1">
    <property type="nucleotide sequence ID" value="NZ_JBHTJR010000022.1"/>
</dbReference>
<keyword evidence="6 14" id="KW-0732">Signal</keyword>
<keyword evidence="2 12" id="KW-0813">Transport</keyword>
<evidence type="ECO:0000256" key="14">
    <source>
        <dbReference type="SAM" id="SignalP"/>
    </source>
</evidence>
<dbReference type="Gene3D" id="2.170.130.10">
    <property type="entry name" value="TonB-dependent receptor, plug domain"/>
    <property type="match status" value="1"/>
</dbReference>
<evidence type="ECO:0000256" key="7">
    <source>
        <dbReference type="ARBA" id="ARBA00023004"/>
    </source>
</evidence>
<dbReference type="Pfam" id="PF13715">
    <property type="entry name" value="CarbopepD_reg_2"/>
    <property type="match status" value="1"/>
</dbReference>
<evidence type="ECO:0000313" key="17">
    <source>
        <dbReference type="EMBL" id="MFD0992431.1"/>
    </source>
</evidence>
<feature type="domain" description="TonB-dependent receptor-like beta-barrel" evidence="15">
    <location>
        <begin position="301"/>
        <end position="765"/>
    </location>
</feature>
<dbReference type="InterPro" id="IPR000531">
    <property type="entry name" value="Beta-barrel_TonB"/>
</dbReference>
<evidence type="ECO:0000256" key="8">
    <source>
        <dbReference type="ARBA" id="ARBA00023065"/>
    </source>
</evidence>
<keyword evidence="4" id="KW-0410">Iron transport</keyword>
<proteinExistence type="inferred from homology"/>
<evidence type="ECO:0000256" key="5">
    <source>
        <dbReference type="ARBA" id="ARBA00022692"/>
    </source>
</evidence>
<dbReference type="InterPro" id="IPR012910">
    <property type="entry name" value="Plug_dom"/>
</dbReference>
<keyword evidence="5 12" id="KW-0812">Transmembrane</keyword>
<reference evidence="18" key="1">
    <citation type="journal article" date="2019" name="Int. J. Syst. Evol. Microbiol.">
        <title>The Global Catalogue of Microorganisms (GCM) 10K type strain sequencing project: providing services to taxonomists for standard genome sequencing and annotation.</title>
        <authorList>
            <consortium name="The Broad Institute Genomics Platform"/>
            <consortium name="The Broad Institute Genome Sequencing Center for Infectious Disease"/>
            <person name="Wu L."/>
            <person name="Ma J."/>
        </authorList>
    </citation>
    <scope>NUCLEOTIDE SEQUENCE [LARGE SCALE GENOMIC DNA]</scope>
    <source>
        <strain evidence="18">CCUG 60527</strain>
    </source>
</reference>
<dbReference type="InterPro" id="IPR008969">
    <property type="entry name" value="CarboxyPept-like_regulatory"/>
</dbReference>
<evidence type="ECO:0000256" key="9">
    <source>
        <dbReference type="ARBA" id="ARBA00023077"/>
    </source>
</evidence>
<keyword evidence="18" id="KW-1185">Reference proteome</keyword>
<comment type="caution">
    <text evidence="17">The sequence shown here is derived from an EMBL/GenBank/DDBJ whole genome shotgun (WGS) entry which is preliminary data.</text>
</comment>
<dbReference type="Pfam" id="PF07715">
    <property type="entry name" value="Plug"/>
    <property type="match status" value="1"/>
</dbReference>
<accession>A0ABW3JQ43</accession>
<gene>
    <name evidence="17" type="ORF">ACFQ1U_04370</name>
</gene>
<dbReference type="InterPro" id="IPR037066">
    <property type="entry name" value="Plug_dom_sf"/>
</dbReference>
<evidence type="ECO:0000259" key="15">
    <source>
        <dbReference type="Pfam" id="PF00593"/>
    </source>
</evidence>
<keyword evidence="17" id="KW-0675">Receptor</keyword>
<protein>
    <submittedName>
        <fullName evidence="17">TonB-dependent receptor domain-containing protein</fullName>
    </submittedName>
</protein>
<dbReference type="CDD" id="cd01347">
    <property type="entry name" value="ligand_gated_channel"/>
    <property type="match status" value="1"/>
</dbReference>
<evidence type="ECO:0000256" key="11">
    <source>
        <dbReference type="ARBA" id="ARBA00023237"/>
    </source>
</evidence>
<evidence type="ECO:0000256" key="1">
    <source>
        <dbReference type="ARBA" id="ARBA00004571"/>
    </source>
</evidence>
<dbReference type="Gene3D" id="2.40.170.20">
    <property type="entry name" value="TonB-dependent receptor, beta-barrel domain"/>
    <property type="match status" value="1"/>
</dbReference>
<keyword evidence="8" id="KW-0406">Ion transport</keyword>
<evidence type="ECO:0000256" key="12">
    <source>
        <dbReference type="PROSITE-ProRule" id="PRU01360"/>
    </source>
</evidence>
<keyword evidence="7" id="KW-0408">Iron</keyword>
<dbReference type="PANTHER" id="PTHR32552:SF68">
    <property type="entry name" value="FERRICHROME OUTER MEMBRANE TRANSPORTER_PHAGE RECEPTOR"/>
    <property type="match status" value="1"/>
</dbReference>
<keyword evidence="9 13" id="KW-0798">TonB box</keyword>
<evidence type="ECO:0000256" key="2">
    <source>
        <dbReference type="ARBA" id="ARBA00022448"/>
    </source>
</evidence>
<evidence type="ECO:0000256" key="3">
    <source>
        <dbReference type="ARBA" id="ARBA00022452"/>
    </source>
</evidence>
<evidence type="ECO:0000313" key="18">
    <source>
        <dbReference type="Proteomes" id="UP001597062"/>
    </source>
</evidence>
<sequence length="794" mass="87416">MKQTILFVFIFIANLVQAQISGLVTDSNLEPLVGVSVVIKNTTTGVSTDVNGAFTLTNVKENQVLVFSYVGFKSKEVRVSASKQQLNIVLYEGNELLEEIVVGTRQNKFSRKKSAYVAKLPLKNIENAQVYNTVTEELLISQNVNSFQDALKNVTGVDKLWQSTGRAGDGAGYYSLRGFATQPQLVNGMPGVTNGFINPFNVERVEVIKGPSATLFGSTVTSYGGLINIVTKKPKKGTTGNISLGGGSFNFKKMVLDVNTTSESEKFSLRFNAGFQSEDSFQDAGFNESVFMAPSITYQVNDRLTFNVSYELSATEQTNPVFLFFNRYGPLAFNTVDELNYNYDKSLTNNSVSIKNPTQNLRAEAVYKVSDNINSQTIFSTGNAKSSGYYSYLWNFADYSGATPVGTPYFQIFAQKTSAETNSLDVQQNFTGDLKIGNIRNRFLVGFDYLQTQSIDQSSGYAYINTLTAQGDILDGVTATSGVIDAATSSLSNSNTNVNQNIFSVYASDVVNILPELSVMAGIRYDRFNYKGDKNDSSDDLTTYVKETFSPKIGIVYQPIIDKLSVFANYQNGFSYVNPELTADPSNPSVPVLLSFDLENADQYEGGVKTNIFNNKLEATLSYYNITVDNKVTGFGPTKQQDGKINSQGVELDVNAYPINGLNVRGGIAYNDSEVLASPSQPFLVGRRFGEAGAEITYNFFADYRFTTGIVKNLGGTFGFNGASDYNAMEGYPYVGEFTIPAYTIFNAGVYYDHAKFRVGINVNNFTDEQYYKGWSTLTPQMPRAFYGNLTYKF</sequence>
<evidence type="ECO:0000259" key="16">
    <source>
        <dbReference type="Pfam" id="PF07715"/>
    </source>
</evidence>
<keyword evidence="10 12" id="KW-0472">Membrane</keyword>
<comment type="similarity">
    <text evidence="12 13">Belongs to the TonB-dependent receptor family.</text>
</comment>
<dbReference type="SUPFAM" id="SSF49464">
    <property type="entry name" value="Carboxypeptidase regulatory domain-like"/>
    <property type="match status" value="1"/>
</dbReference>
<dbReference type="SUPFAM" id="SSF56935">
    <property type="entry name" value="Porins"/>
    <property type="match status" value="1"/>
</dbReference>
<dbReference type="InterPro" id="IPR036942">
    <property type="entry name" value="Beta-barrel_TonB_sf"/>
</dbReference>
<organism evidence="17 18">
    <name type="scientific">Tenacibaculum geojense</name>
    <dbReference type="NCBI Taxonomy" id="915352"/>
    <lineage>
        <taxon>Bacteria</taxon>
        <taxon>Pseudomonadati</taxon>
        <taxon>Bacteroidota</taxon>
        <taxon>Flavobacteriia</taxon>
        <taxon>Flavobacteriales</taxon>
        <taxon>Flavobacteriaceae</taxon>
        <taxon>Tenacibaculum</taxon>
    </lineage>
</organism>
<evidence type="ECO:0000256" key="6">
    <source>
        <dbReference type="ARBA" id="ARBA00022729"/>
    </source>
</evidence>
<dbReference type="EMBL" id="JBHTJR010000022">
    <property type="protein sequence ID" value="MFD0992431.1"/>
    <property type="molecule type" value="Genomic_DNA"/>
</dbReference>
<evidence type="ECO:0000256" key="10">
    <source>
        <dbReference type="ARBA" id="ARBA00023136"/>
    </source>
</evidence>
<feature type="signal peptide" evidence="14">
    <location>
        <begin position="1"/>
        <end position="18"/>
    </location>
</feature>
<evidence type="ECO:0000256" key="13">
    <source>
        <dbReference type="RuleBase" id="RU003357"/>
    </source>
</evidence>
<feature type="domain" description="TonB-dependent receptor plug" evidence="16">
    <location>
        <begin position="126"/>
        <end position="219"/>
    </location>
</feature>
<dbReference type="InterPro" id="IPR039426">
    <property type="entry name" value="TonB-dep_rcpt-like"/>
</dbReference>
<feature type="chain" id="PRO_5045457903" evidence="14">
    <location>
        <begin position="19"/>
        <end position="794"/>
    </location>
</feature>
<dbReference type="Gene3D" id="2.60.40.1120">
    <property type="entry name" value="Carboxypeptidase-like, regulatory domain"/>
    <property type="match status" value="1"/>
</dbReference>
<keyword evidence="3 12" id="KW-1134">Transmembrane beta strand</keyword>
<dbReference type="PROSITE" id="PS52016">
    <property type="entry name" value="TONB_DEPENDENT_REC_3"/>
    <property type="match status" value="1"/>
</dbReference>
<comment type="subcellular location">
    <subcellularLocation>
        <location evidence="1 12">Cell outer membrane</location>
        <topology evidence="1 12">Multi-pass membrane protein</topology>
    </subcellularLocation>
</comment>
<evidence type="ECO:0000256" key="4">
    <source>
        <dbReference type="ARBA" id="ARBA00022496"/>
    </source>
</evidence>
<dbReference type="PANTHER" id="PTHR32552">
    <property type="entry name" value="FERRICHROME IRON RECEPTOR-RELATED"/>
    <property type="match status" value="1"/>
</dbReference>
<name>A0ABW3JQ43_9FLAO</name>